<keyword evidence="3" id="KW-0472">Membrane</keyword>
<feature type="compositionally biased region" description="Low complexity" evidence="2">
    <location>
        <begin position="601"/>
        <end position="613"/>
    </location>
</feature>
<feature type="region of interest" description="Disordered" evidence="2">
    <location>
        <begin position="392"/>
        <end position="438"/>
    </location>
</feature>
<feature type="compositionally biased region" description="Low complexity" evidence="2">
    <location>
        <begin position="653"/>
        <end position="662"/>
    </location>
</feature>
<dbReference type="Proteomes" id="UP001178507">
    <property type="component" value="Unassembled WGS sequence"/>
</dbReference>
<feature type="transmembrane region" description="Helical" evidence="3">
    <location>
        <begin position="1176"/>
        <end position="1194"/>
    </location>
</feature>
<feature type="compositionally biased region" description="Basic and acidic residues" evidence="2">
    <location>
        <begin position="1567"/>
        <end position="1576"/>
    </location>
</feature>
<accession>A0AA36MT79</accession>
<reference evidence="4" key="1">
    <citation type="submission" date="2023-08" db="EMBL/GenBank/DDBJ databases">
        <authorList>
            <person name="Chen Y."/>
            <person name="Shah S."/>
            <person name="Dougan E. K."/>
            <person name="Thang M."/>
            <person name="Chan C."/>
        </authorList>
    </citation>
    <scope>NUCLEOTIDE SEQUENCE</scope>
</reference>
<feature type="compositionally biased region" description="Low complexity" evidence="2">
    <location>
        <begin position="178"/>
        <end position="257"/>
    </location>
</feature>
<feature type="region of interest" description="Disordered" evidence="2">
    <location>
        <begin position="164"/>
        <end position="294"/>
    </location>
</feature>
<feature type="compositionally biased region" description="Basic and acidic residues" evidence="2">
    <location>
        <begin position="478"/>
        <end position="509"/>
    </location>
</feature>
<evidence type="ECO:0000256" key="2">
    <source>
        <dbReference type="SAM" id="MobiDB-lite"/>
    </source>
</evidence>
<feature type="transmembrane region" description="Helical" evidence="3">
    <location>
        <begin position="1143"/>
        <end position="1164"/>
    </location>
</feature>
<feature type="region of interest" description="Disordered" evidence="2">
    <location>
        <begin position="594"/>
        <end position="662"/>
    </location>
</feature>
<gene>
    <name evidence="4" type="ORF">EVOR1521_LOCUS10248</name>
</gene>
<feature type="region of interest" description="Disordered" evidence="2">
    <location>
        <begin position="1567"/>
        <end position="1586"/>
    </location>
</feature>
<evidence type="ECO:0000256" key="1">
    <source>
        <dbReference type="SAM" id="Coils"/>
    </source>
</evidence>
<feature type="region of interest" description="Disordered" evidence="2">
    <location>
        <begin position="450"/>
        <end position="555"/>
    </location>
</feature>
<keyword evidence="3" id="KW-1133">Transmembrane helix</keyword>
<evidence type="ECO:0000313" key="5">
    <source>
        <dbReference type="Proteomes" id="UP001178507"/>
    </source>
</evidence>
<feature type="compositionally biased region" description="Basic and acidic residues" evidence="2">
    <location>
        <begin position="679"/>
        <end position="716"/>
    </location>
</feature>
<name>A0AA36MT79_9DINO</name>
<sequence length="1586" mass="172781">MEDGSEDAEAAAIGEGWARTLRELTLREGRSRRSEVVGTLPAGEEIFIASLIGMRAQVTSPRTGWISTSWEKQATVEALEVERTSPETNDDALSLADLPPIGPGWARTLVEANVREGRAKRSELRGALPAGSRVLIAEVRGPRAQLSQPYEGWISVVTAQQEPVLVQEEGPARKRSSSSEGSSDSSSGSSDSSSGSSDSSGSKDAAKAPGAKAAALPPAKAKAPAQATPAAAPAKEAPKEPSSSSDSGSGSSDSSSDAARKPQASGALAMGAQVPPLPPGGPPEDEPPEDESSWRARGLGWWWTHQKAVVCKGESRLSEVLGAIPAGQTVFVQEIRAERAFIREPLQGWIPMASPRGHAILAAEAPATFPEPANAPEVEPEEAGRKLAEVELEEATPKALPGSLLLKKRQERRSEHEEKREAQALEQAEHGEEAAPRQETNAMLALRHSGRASAGVPGTLQRRPLVSLERSASARVQFSERPEPGKLQRRSERPAARVSEAEVQKDPAKAQEQTEATLIPGKLSAKLQERKAKTEQERREAEVAEARRREEARQLAEAAEAAEVAEAAEARKREARQREARQLAEAAEVAEVAEARRMEEATQLAEAADAAEVVEARRREEDRQQTEASEARRREEARQQTEASEARRREEATQLAEAADAAEVVEARRMEELEEQRRLAELAVVEKEEERQRAKAAEIRSDEERWSEQALAEDKLPAAQKQPGAAGNAQQETLESVLLLQGSPASTREDGLQGAETVGCAPGVSELPPALEHPKPMQEEELAVKTSMPASWQSEPSPSPSRERSRALSTGDLVHHAQPRGEATEAIATLEAMMLRVLHGPVPSFDPEPERRAPRAVGGAGSLAGRERGAKAGMPTFTRQPASRPAPRNQLEAPKPPEVEEEPLNEWWAIEKAESQRRLRALEARLEAAEAQAQEDGQWEGNVPMVNVGRSHATRQFCGELPKDARLRERARLCEQELREVSARRSLEARVRQLEAEESQLEAEVAASAAAAAEGGGFGRRSVGAEASEASAGRKQSFQARSGVAWIASPAFPSQALGGMYLSGLPLAALLFLGHCAATGASLRDATQWLKQISHRSLRVEEALLEVRQKNYVLCAKVFVHLTLVVVMAQLKEFVEAPNCCTLVRLLAPGAVYLSHVTLVVGWLKPTVWQVRLLSLFNYLIFAAFLLFNAIADLEAASRIWTDKMIIANRFVFTIVFLDTHLAAWGQLLFLLVNLFSKAINEGSSFIFMLDELSICCANLMLSVVLEALIRSRIQAMLDSADAESMVASFRRMLRGLCDGDLLLDSNLRIQGEAHCLKHLLFSSTTMQGRDFTELLAPSEQERFRAFLEAKAGETQAAPPCLRVSLRGSMDTRVSADVFRVPVAGLMGAEHPYHLLALKEDSEANLPEVEPVPLDLGTRKAKGRCRSSGSSRSSRSRCRSGPLEEMTLMLNMNTAHYEVEQAHLSFKSVAETPTLRKLVRPTDWETIRENLAQIFSAKVKPKTLSNVRLRYPGSSGYLLAQKVKVSVHTSHAGSKLRLHFQDFAQETSERQGGHMRDLACIAERVSERGSSRREVLCPEPPPAPRS</sequence>
<evidence type="ECO:0000313" key="4">
    <source>
        <dbReference type="EMBL" id="CAJ1383012.1"/>
    </source>
</evidence>
<comment type="caution">
    <text evidence="4">The sequence shown here is derived from an EMBL/GenBank/DDBJ whole genome shotgun (WGS) entry which is preliminary data.</text>
</comment>
<feature type="coiled-coil region" evidence="1">
    <location>
        <begin position="984"/>
        <end position="1011"/>
    </location>
</feature>
<organism evidence="4 5">
    <name type="scientific">Effrenium voratum</name>
    <dbReference type="NCBI Taxonomy" id="2562239"/>
    <lineage>
        <taxon>Eukaryota</taxon>
        <taxon>Sar</taxon>
        <taxon>Alveolata</taxon>
        <taxon>Dinophyceae</taxon>
        <taxon>Suessiales</taxon>
        <taxon>Symbiodiniaceae</taxon>
        <taxon>Effrenium</taxon>
    </lineage>
</organism>
<feature type="transmembrane region" description="Helical" evidence="3">
    <location>
        <begin position="1246"/>
        <end position="1270"/>
    </location>
</feature>
<feature type="transmembrane region" description="Helical" evidence="3">
    <location>
        <begin position="1206"/>
        <end position="1226"/>
    </location>
</feature>
<keyword evidence="3" id="KW-0812">Transmembrane</keyword>
<feature type="compositionally biased region" description="Basic and acidic residues" evidence="2">
    <location>
        <begin position="527"/>
        <end position="554"/>
    </location>
</feature>
<dbReference type="EMBL" id="CAUJNA010000969">
    <property type="protein sequence ID" value="CAJ1383012.1"/>
    <property type="molecule type" value="Genomic_DNA"/>
</dbReference>
<proteinExistence type="predicted"/>
<keyword evidence="1" id="KW-0175">Coiled coil</keyword>
<evidence type="ECO:0000256" key="3">
    <source>
        <dbReference type="SAM" id="Phobius"/>
    </source>
</evidence>
<feature type="region of interest" description="Disordered" evidence="2">
    <location>
        <begin position="1419"/>
        <end position="1441"/>
    </location>
</feature>
<feature type="region of interest" description="Disordered" evidence="2">
    <location>
        <begin position="841"/>
        <end position="900"/>
    </location>
</feature>
<keyword evidence="5" id="KW-1185">Reference proteome</keyword>
<feature type="compositionally biased region" description="Basic and acidic residues" evidence="2">
    <location>
        <begin position="614"/>
        <end position="652"/>
    </location>
</feature>
<feature type="region of interest" description="Disordered" evidence="2">
    <location>
        <begin position="679"/>
        <end position="824"/>
    </location>
</feature>
<protein>
    <submittedName>
        <fullName evidence="4">Uncharacterized protein</fullName>
    </submittedName>
</protein>
<feature type="compositionally biased region" description="Basic and acidic residues" evidence="2">
    <location>
        <begin position="412"/>
        <end position="436"/>
    </location>
</feature>